<evidence type="ECO:0000259" key="4">
    <source>
        <dbReference type="Pfam" id="PF21467"/>
    </source>
</evidence>
<organism evidence="5 6">
    <name type="scientific">Coemansia biformis</name>
    <dbReference type="NCBI Taxonomy" id="1286918"/>
    <lineage>
        <taxon>Eukaryota</taxon>
        <taxon>Fungi</taxon>
        <taxon>Fungi incertae sedis</taxon>
        <taxon>Zoopagomycota</taxon>
        <taxon>Kickxellomycotina</taxon>
        <taxon>Kickxellomycetes</taxon>
        <taxon>Kickxellales</taxon>
        <taxon>Kickxellaceae</taxon>
        <taxon>Coemansia</taxon>
    </lineage>
</organism>
<dbReference type="SUPFAM" id="SSF49785">
    <property type="entry name" value="Galactose-binding domain-like"/>
    <property type="match status" value="1"/>
</dbReference>
<evidence type="ECO:0000313" key="6">
    <source>
        <dbReference type="Proteomes" id="UP001143981"/>
    </source>
</evidence>
<evidence type="ECO:0000313" key="5">
    <source>
        <dbReference type="EMBL" id="KAJ1735448.1"/>
    </source>
</evidence>
<dbReference type="OrthoDB" id="1657402at2759"/>
<comment type="caution">
    <text evidence="5">The sequence shown here is derived from an EMBL/GenBank/DDBJ whole genome shotgun (WGS) entry which is preliminary data.</text>
</comment>
<proteinExistence type="predicted"/>
<dbReference type="InterPro" id="IPR001944">
    <property type="entry name" value="Glycoside_Hdrlase_35"/>
</dbReference>
<feature type="region of interest" description="Disordered" evidence="3">
    <location>
        <begin position="28"/>
        <end position="48"/>
    </location>
</feature>
<reference evidence="5" key="1">
    <citation type="submission" date="2022-07" db="EMBL/GenBank/DDBJ databases">
        <title>Phylogenomic reconstructions and comparative analyses of Kickxellomycotina fungi.</title>
        <authorList>
            <person name="Reynolds N.K."/>
            <person name="Stajich J.E."/>
            <person name="Barry K."/>
            <person name="Grigoriev I.V."/>
            <person name="Crous P."/>
            <person name="Smith M.E."/>
        </authorList>
    </citation>
    <scope>NUCLEOTIDE SEQUENCE</scope>
    <source>
        <strain evidence="5">BCRC 34381</strain>
    </source>
</reference>
<dbReference type="GO" id="GO:0004553">
    <property type="term" value="F:hydrolase activity, hydrolyzing O-glycosyl compounds"/>
    <property type="evidence" value="ECO:0007669"/>
    <property type="project" value="InterPro"/>
</dbReference>
<sequence length="129" mass="14508">MDDYSRGLLGRVVLCGQDTAMGRWKMQPGLEGEQLPGDPPIHTSSAAAGPEWRMYDSHTDKQHHGQMRWYALDLNGAALAAGGEDQRLGVDLSSMMKAQLWINGQHLGRYWLRRAPSKESHRPCQSCRY</sequence>
<dbReference type="Proteomes" id="UP001143981">
    <property type="component" value="Unassembled WGS sequence"/>
</dbReference>
<dbReference type="GO" id="GO:0005975">
    <property type="term" value="P:carbohydrate metabolic process"/>
    <property type="evidence" value="ECO:0007669"/>
    <property type="project" value="InterPro"/>
</dbReference>
<name>A0A9W7YBJ3_9FUNG</name>
<dbReference type="AlphaFoldDB" id="A0A9W7YBJ3"/>
<dbReference type="InterPro" id="IPR048913">
    <property type="entry name" value="BetaGal_gal-bd"/>
</dbReference>
<protein>
    <recommendedName>
        <fullName evidence="4">Beta-galactosidase galactose-binding domain-containing protein</fullName>
    </recommendedName>
</protein>
<dbReference type="Pfam" id="PF21467">
    <property type="entry name" value="BetaGal_gal-bd"/>
    <property type="match status" value="1"/>
</dbReference>
<keyword evidence="6" id="KW-1185">Reference proteome</keyword>
<feature type="domain" description="Beta-galactosidase galactose-binding" evidence="4">
    <location>
        <begin position="69"/>
        <end position="121"/>
    </location>
</feature>
<dbReference type="PANTHER" id="PTHR23421">
    <property type="entry name" value="BETA-GALACTOSIDASE RELATED"/>
    <property type="match status" value="1"/>
</dbReference>
<dbReference type="Gene3D" id="2.60.120.260">
    <property type="entry name" value="Galactose-binding domain-like"/>
    <property type="match status" value="1"/>
</dbReference>
<evidence type="ECO:0000256" key="1">
    <source>
        <dbReference type="ARBA" id="ARBA00022801"/>
    </source>
</evidence>
<evidence type="ECO:0000256" key="3">
    <source>
        <dbReference type="SAM" id="MobiDB-lite"/>
    </source>
</evidence>
<dbReference type="EMBL" id="JANBOI010000026">
    <property type="protein sequence ID" value="KAJ1735448.1"/>
    <property type="molecule type" value="Genomic_DNA"/>
</dbReference>
<gene>
    <name evidence="5" type="ORF">LPJ61_000543</name>
</gene>
<keyword evidence="2" id="KW-0326">Glycosidase</keyword>
<dbReference type="InterPro" id="IPR008979">
    <property type="entry name" value="Galactose-bd-like_sf"/>
</dbReference>
<keyword evidence="1" id="KW-0378">Hydrolase</keyword>
<evidence type="ECO:0000256" key="2">
    <source>
        <dbReference type="ARBA" id="ARBA00023295"/>
    </source>
</evidence>
<accession>A0A9W7YBJ3</accession>